<sequence>MPTYVLYLDCDTAFQVLFYIINYTYWHANCRFFYKLSKLFILDCDTVFQVLFYIINYTYWDANCRFFYKLSKLFILGTSVCSYSML</sequence>
<evidence type="ECO:0000313" key="2">
    <source>
        <dbReference type="Proteomes" id="UP000091857"/>
    </source>
</evidence>
<evidence type="ECO:0000313" key="1">
    <source>
        <dbReference type="EMBL" id="KAG8655621.1"/>
    </source>
</evidence>
<gene>
    <name evidence="1" type="ORF">MANES_04G059480v8</name>
</gene>
<protein>
    <submittedName>
        <fullName evidence="1">Uncharacterized protein</fullName>
    </submittedName>
</protein>
<dbReference type="Proteomes" id="UP000091857">
    <property type="component" value="Chromosome 4"/>
</dbReference>
<organism evidence="1 2">
    <name type="scientific">Manihot esculenta</name>
    <name type="common">Cassava</name>
    <name type="synonym">Jatropha manihot</name>
    <dbReference type="NCBI Taxonomy" id="3983"/>
    <lineage>
        <taxon>Eukaryota</taxon>
        <taxon>Viridiplantae</taxon>
        <taxon>Streptophyta</taxon>
        <taxon>Embryophyta</taxon>
        <taxon>Tracheophyta</taxon>
        <taxon>Spermatophyta</taxon>
        <taxon>Magnoliopsida</taxon>
        <taxon>eudicotyledons</taxon>
        <taxon>Gunneridae</taxon>
        <taxon>Pentapetalae</taxon>
        <taxon>rosids</taxon>
        <taxon>fabids</taxon>
        <taxon>Malpighiales</taxon>
        <taxon>Euphorbiaceae</taxon>
        <taxon>Crotonoideae</taxon>
        <taxon>Manihoteae</taxon>
        <taxon>Manihot</taxon>
    </lineage>
</organism>
<reference evidence="2" key="1">
    <citation type="journal article" date="2016" name="Nat. Biotechnol.">
        <title>Sequencing wild and cultivated cassava and related species reveals extensive interspecific hybridization and genetic diversity.</title>
        <authorList>
            <person name="Bredeson J.V."/>
            <person name="Lyons J.B."/>
            <person name="Prochnik S.E."/>
            <person name="Wu G.A."/>
            <person name="Ha C.M."/>
            <person name="Edsinger-Gonzales E."/>
            <person name="Grimwood J."/>
            <person name="Schmutz J."/>
            <person name="Rabbi I.Y."/>
            <person name="Egesi C."/>
            <person name="Nauluvula P."/>
            <person name="Lebot V."/>
            <person name="Ndunguru J."/>
            <person name="Mkamilo G."/>
            <person name="Bart R.S."/>
            <person name="Setter T.L."/>
            <person name="Gleadow R.M."/>
            <person name="Kulakow P."/>
            <person name="Ferguson M.E."/>
            <person name="Rounsley S."/>
            <person name="Rokhsar D.S."/>
        </authorList>
    </citation>
    <scope>NUCLEOTIDE SEQUENCE [LARGE SCALE GENOMIC DNA]</scope>
    <source>
        <strain evidence="2">cv. AM560-2</strain>
    </source>
</reference>
<name>A0ACB7HTZ6_MANES</name>
<comment type="caution">
    <text evidence="1">The sequence shown here is derived from an EMBL/GenBank/DDBJ whole genome shotgun (WGS) entry which is preliminary data.</text>
</comment>
<dbReference type="EMBL" id="CM004390">
    <property type="protein sequence ID" value="KAG8655621.1"/>
    <property type="molecule type" value="Genomic_DNA"/>
</dbReference>
<keyword evidence="2" id="KW-1185">Reference proteome</keyword>
<accession>A0ACB7HTZ6</accession>
<proteinExistence type="predicted"/>